<dbReference type="Proteomes" id="UP000274843">
    <property type="component" value="Unassembled WGS sequence"/>
</dbReference>
<dbReference type="GeneID" id="301849088"/>
<evidence type="ECO:0000313" key="1">
    <source>
        <dbReference type="EMBL" id="ROS32119.1"/>
    </source>
</evidence>
<dbReference type="AlphaFoldDB" id="A0A3N2G7E0"/>
<reference evidence="1 2" key="1">
    <citation type="submission" date="2018-11" db="EMBL/GenBank/DDBJ databases">
        <title>Sequencing the genomes of 1000 actinobacteria strains.</title>
        <authorList>
            <person name="Klenk H.-P."/>
        </authorList>
    </citation>
    <scope>NUCLEOTIDE SEQUENCE [LARGE SCALE GENOMIC DNA]</scope>
    <source>
        <strain evidence="1 2">DSM 44348</strain>
    </source>
</reference>
<protein>
    <submittedName>
        <fullName evidence="1">Uncharacterized protein</fullName>
    </submittedName>
</protein>
<accession>A0A3N2G7E0</accession>
<comment type="caution">
    <text evidence="1">The sequence shown here is derived from an EMBL/GenBank/DDBJ whole genome shotgun (WGS) entry which is preliminary data.</text>
</comment>
<keyword evidence="2" id="KW-1185">Reference proteome</keyword>
<evidence type="ECO:0000313" key="2">
    <source>
        <dbReference type="Proteomes" id="UP000274843"/>
    </source>
</evidence>
<sequence>MEATADPRERATAAKRAALAALSSAASRGQGAKDAPSCAGYYVSAALEYQAATTEFEADHKMAGYAHMVVADAWYHAGEMCDAGTFP</sequence>
<proteinExistence type="predicted"/>
<dbReference type="RefSeq" id="WP_123687499.1">
    <property type="nucleotide sequence ID" value="NZ_RKHY01000002.1"/>
</dbReference>
<organism evidence="1 2">
    <name type="scientific">Amycolatopsis thermoflava</name>
    <dbReference type="NCBI Taxonomy" id="84480"/>
    <lineage>
        <taxon>Bacteria</taxon>
        <taxon>Bacillati</taxon>
        <taxon>Actinomycetota</taxon>
        <taxon>Actinomycetes</taxon>
        <taxon>Pseudonocardiales</taxon>
        <taxon>Pseudonocardiaceae</taxon>
        <taxon>Amycolatopsis</taxon>
        <taxon>Amycolatopsis methanolica group</taxon>
    </lineage>
</organism>
<name>A0A3N2G7E0_9PSEU</name>
<gene>
    <name evidence="1" type="ORF">EDD35_7864</name>
</gene>
<dbReference type="EMBL" id="RKHY01000002">
    <property type="protein sequence ID" value="ROS32119.1"/>
    <property type="molecule type" value="Genomic_DNA"/>
</dbReference>